<dbReference type="GO" id="GO:0008168">
    <property type="term" value="F:methyltransferase activity"/>
    <property type="evidence" value="ECO:0007669"/>
    <property type="project" value="UniProtKB-KW"/>
</dbReference>
<dbReference type="RefSeq" id="WP_192009616.1">
    <property type="nucleotide sequence ID" value="NZ_JACYTQ010000002.1"/>
</dbReference>
<keyword evidence="2" id="KW-0808">Transferase</keyword>
<feature type="domain" description="Methyltransferase type 11" evidence="4">
    <location>
        <begin position="33"/>
        <end position="134"/>
    </location>
</feature>
<evidence type="ECO:0000256" key="1">
    <source>
        <dbReference type="ARBA" id="ARBA00022603"/>
    </source>
</evidence>
<dbReference type="GO" id="GO:0032259">
    <property type="term" value="P:methylation"/>
    <property type="evidence" value="ECO:0007669"/>
    <property type="project" value="UniProtKB-KW"/>
</dbReference>
<sequence>MNVSSLNKLLGNIDIYLLDQILKGRFTKDMRILDAGCGEGRNLIYLLQENYQVFGVDQNPTAIQMVRTYARSLQPQYDLLRFQVASVEDLPFHQGAFQAIISSAVLHFAKNTGHFHQMFDEMLRVVEPGGILFLRMTTGFGEMEKKAEMIGDGVYNLPDGSSRFLLTEKLLETVVEKHRLSYLENPKSVLVHGQRAMGVFVFEKG</sequence>
<keyword evidence="3" id="KW-0949">S-adenosyl-L-methionine</keyword>
<gene>
    <name evidence="5" type="ORF">IFO69_08410</name>
</gene>
<dbReference type="Gene3D" id="3.40.50.150">
    <property type="entry name" value="Vaccinia Virus protein VP39"/>
    <property type="match status" value="1"/>
</dbReference>
<dbReference type="SUPFAM" id="SSF53335">
    <property type="entry name" value="S-adenosyl-L-methionine-dependent methyltransferases"/>
    <property type="match status" value="1"/>
</dbReference>
<dbReference type="EMBL" id="JACYTQ010000002">
    <property type="protein sequence ID" value="MBD8488764.1"/>
    <property type="molecule type" value="Genomic_DNA"/>
</dbReference>
<dbReference type="InterPro" id="IPR013216">
    <property type="entry name" value="Methyltransf_11"/>
</dbReference>
<dbReference type="Pfam" id="PF08241">
    <property type="entry name" value="Methyltransf_11"/>
    <property type="match status" value="1"/>
</dbReference>
<accession>A0ABR9AMA6</accession>
<dbReference type="PANTHER" id="PTHR43464:SF19">
    <property type="entry name" value="UBIQUINONE BIOSYNTHESIS O-METHYLTRANSFERASE, MITOCHONDRIAL"/>
    <property type="match status" value="1"/>
</dbReference>
<evidence type="ECO:0000256" key="2">
    <source>
        <dbReference type="ARBA" id="ARBA00022679"/>
    </source>
</evidence>
<evidence type="ECO:0000313" key="6">
    <source>
        <dbReference type="Proteomes" id="UP000647133"/>
    </source>
</evidence>
<dbReference type="InterPro" id="IPR029063">
    <property type="entry name" value="SAM-dependent_MTases_sf"/>
</dbReference>
<dbReference type="PANTHER" id="PTHR43464">
    <property type="entry name" value="METHYLTRANSFERASE"/>
    <property type="match status" value="1"/>
</dbReference>
<evidence type="ECO:0000313" key="5">
    <source>
        <dbReference type="EMBL" id="MBD8488764.1"/>
    </source>
</evidence>
<dbReference type="CDD" id="cd02440">
    <property type="entry name" value="AdoMet_MTases"/>
    <property type="match status" value="1"/>
</dbReference>
<keyword evidence="6" id="KW-1185">Reference proteome</keyword>
<comment type="caution">
    <text evidence="5">The sequence shown here is derived from an EMBL/GenBank/DDBJ whole genome shotgun (WGS) entry which is preliminary data.</text>
</comment>
<evidence type="ECO:0000259" key="4">
    <source>
        <dbReference type="Pfam" id="PF08241"/>
    </source>
</evidence>
<organism evidence="5 6">
    <name type="scientific">Echinicola arenosa</name>
    <dbReference type="NCBI Taxonomy" id="2774144"/>
    <lineage>
        <taxon>Bacteria</taxon>
        <taxon>Pseudomonadati</taxon>
        <taxon>Bacteroidota</taxon>
        <taxon>Cytophagia</taxon>
        <taxon>Cytophagales</taxon>
        <taxon>Cyclobacteriaceae</taxon>
        <taxon>Echinicola</taxon>
    </lineage>
</organism>
<name>A0ABR9AMA6_9BACT</name>
<dbReference type="Proteomes" id="UP000647133">
    <property type="component" value="Unassembled WGS sequence"/>
</dbReference>
<reference evidence="5 6" key="1">
    <citation type="submission" date="2020-09" db="EMBL/GenBank/DDBJ databases">
        <title>Echinicola sp. CAU 1574 isolated from sand of Sido Beach.</title>
        <authorList>
            <person name="Kim W."/>
        </authorList>
    </citation>
    <scope>NUCLEOTIDE SEQUENCE [LARGE SCALE GENOMIC DNA]</scope>
    <source>
        <strain evidence="5 6">CAU 1574</strain>
    </source>
</reference>
<proteinExistence type="predicted"/>
<keyword evidence="1 5" id="KW-0489">Methyltransferase</keyword>
<evidence type="ECO:0000256" key="3">
    <source>
        <dbReference type="ARBA" id="ARBA00022691"/>
    </source>
</evidence>
<protein>
    <submittedName>
        <fullName evidence="5">Class I SAM-dependent methyltransferase</fullName>
    </submittedName>
</protein>